<evidence type="ECO:0008006" key="3">
    <source>
        <dbReference type="Google" id="ProtNLM"/>
    </source>
</evidence>
<dbReference type="AlphaFoldDB" id="A0A397I006"/>
<accession>A0A397I006</accession>
<dbReference type="Gene3D" id="1.10.510.10">
    <property type="entry name" value="Transferase(Phosphotransferase) domain 1"/>
    <property type="match status" value="2"/>
</dbReference>
<dbReference type="InterPro" id="IPR011009">
    <property type="entry name" value="Kinase-like_dom_sf"/>
</dbReference>
<reference evidence="1 2" key="1">
    <citation type="submission" date="2018-08" db="EMBL/GenBank/DDBJ databases">
        <title>Genome and evolution of the arbuscular mycorrhizal fungus Diversispora epigaea (formerly Glomus versiforme) and its bacterial endosymbionts.</title>
        <authorList>
            <person name="Sun X."/>
            <person name="Fei Z."/>
            <person name="Harrison M."/>
        </authorList>
    </citation>
    <scope>NUCLEOTIDE SEQUENCE [LARGE SCALE GENOMIC DNA]</scope>
    <source>
        <strain evidence="1 2">IT104</strain>
    </source>
</reference>
<gene>
    <name evidence="1" type="ORF">Glove_300g25</name>
</gene>
<evidence type="ECO:0000313" key="1">
    <source>
        <dbReference type="EMBL" id="RHZ67568.1"/>
    </source>
</evidence>
<proteinExistence type="predicted"/>
<sequence>MVYEITSPGRYGVLLYIAPKILNQNEYTQDSDMYSVGIVICFAELMKKCWHKDPSERPSAEILKDILSEWTYELTFNKQTEDSLEFLNAD</sequence>
<organism evidence="1 2">
    <name type="scientific">Diversispora epigaea</name>
    <dbReference type="NCBI Taxonomy" id="1348612"/>
    <lineage>
        <taxon>Eukaryota</taxon>
        <taxon>Fungi</taxon>
        <taxon>Fungi incertae sedis</taxon>
        <taxon>Mucoromycota</taxon>
        <taxon>Glomeromycotina</taxon>
        <taxon>Glomeromycetes</taxon>
        <taxon>Diversisporales</taxon>
        <taxon>Diversisporaceae</taxon>
        <taxon>Diversispora</taxon>
    </lineage>
</organism>
<dbReference type="SUPFAM" id="SSF56112">
    <property type="entry name" value="Protein kinase-like (PK-like)"/>
    <property type="match status" value="1"/>
</dbReference>
<dbReference type="Proteomes" id="UP000266861">
    <property type="component" value="Unassembled WGS sequence"/>
</dbReference>
<dbReference type="OrthoDB" id="346907at2759"/>
<evidence type="ECO:0000313" key="2">
    <source>
        <dbReference type="Proteomes" id="UP000266861"/>
    </source>
</evidence>
<name>A0A397I006_9GLOM</name>
<protein>
    <recommendedName>
        <fullName evidence="3">Protein kinase domain-containing protein</fullName>
    </recommendedName>
</protein>
<dbReference type="EMBL" id="PQFF01000274">
    <property type="protein sequence ID" value="RHZ67568.1"/>
    <property type="molecule type" value="Genomic_DNA"/>
</dbReference>
<comment type="caution">
    <text evidence="1">The sequence shown here is derived from an EMBL/GenBank/DDBJ whole genome shotgun (WGS) entry which is preliminary data.</text>
</comment>
<keyword evidence="2" id="KW-1185">Reference proteome</keyword>